<comment type="caution">
    <text evidence="2">The sequence shown here is derived from an EMBL/GenBank/DDBJ whole genome shotgun (WGS) entry which is preliminary data.</text>
</comment>
<reference evidence="3" key="1">
    <citation type="submission" date="2019-01" db="EMBL/GenBank/DDBJ databases">
        <title>Anaerobic oxidation of ethane by archaea from a marine hydrocarbon seep.</title>
        <authorList>
            <person name="Musat F."/>
        </authorList>
    </citation>
    <scope>NUCLEOTIDE SEQUENCE [LARGE SCALE GENOMIC DNA]</scope>
</reference>
<evidence type="ECO:0000256" key="1">
    <source>
        <dbReference type="SAM" id="Phobius"/>
    </source>
</evidence>
<evidence type="ECO:0000313" key="3">
    <source>
        <dbReference type="Proteomes" id="UP000291831"/>
    </source>
</evidence>
<name>A0A8B3S1T4_9EURY</name>
<gene>
    <name evidence="2" type="ORF">AEth_00911</name>
</gene>
<keyword evidence="1" id="KW-1133">Transmembrane helix</keyword>
<accession>A0A8B3S1T4</accession>
<keyword evidence="1" id="KW-0812">Transmembrane</keyword>
<sequence length="55" mass="6272">MTGDNTTQNRMIASRAIIGMLAMWLAFCGMAADEQLYVNESGWWRLVVQQSVKFM</sequence>
<evidence type="ECO:0000313" key="2">
    <source>
        <dbReference type="EMBL" id="RZB30957.1"/>
    </source>
</evidence>
<dbReference type="AlphaFoldDB" id="A0A8B3S1T4"/>
<organism evidence="2 3">
    <name type="scientific">Candidatus Argoarchaeum ethanivorans</name>
    <dbReference type="NCBI Taxonomy" id="2608793"/>
    <lineage>
        <taxon>Archaea</taxon>
        <taxon>Methanobacteriati</taxon>
        <taxon>Methanobacteriota</taxon>
        <taxon>Stenosarchaea group</taxon>
        <taxon>Methanomicrobia</taxon>
        <taxon>Methanosarcinales</taxon>
        <taxon>Methanosarcinales incertae sedis</taxon>
        <taxon>GOM Arc I cluster</taxon>
        <taxon>Candidatus Argoarchaeum</taxon>
    </lineage>
</organism>
<dbReference type="EMBL" id="RPGO01000024">
    <property type="protein sequence ID" value="RZB30957.1"/>
    <property type="molecule type" value="Genomic_DNA"/>
</dbReference>
<feature type="transmembrane region" description="Helical" evidence="1">
    <location>
        <begin position="12"/>
        <end position="32"/>
    </location>
</feature>
<dbReference type="Proteomes" id="UP000291831">
    <property type="component" value="Unassembled WGS sequence"/>
</dbReference>
<proteinExistence type="predicted"/>
<keyword evidence="1" id="KW-0472">Membrane</keyword>
<protein>
    <submittedName>
        <fullName evidence="2">Uncharacterized protein</fullName>
    </submittedName>
</protein>